<proteinExistence type="predicted"/>
<sequence length="27" mass="3164">MLLPVKAAGSRRRRPHLFAKRRSPQSF</sequence>
<name>A0AAU8EVI9_9MICC</name>
<feature type="region of interest" description="Disordered" evidence="1">
    <location>
        <begin position="1"/>
        <end position="27"/>
    </location>
</feature>
<dbReference type="RefSeq" id="WP_353713366.1">
    <property type="nucleotide sequence ID" value="NZ_CP159279.1"/>
</dbReference>
<protein>
    <submittedName>
        <fullName evidence="2">Uncharacterized protein</fullName>
    </submittedName>
</protein>
<organism evidence="2">
    <name type="scientific">Arthrobacter sp. K5</name>
    <dbReference type="NCBI Taxonomy" id="2839623"/>
    <lineage>
        <taxon>Bacteria</taxon>
        <taxon>Bacillati</taxon>
        <taxon>Actinomycetota</taxon>
        <taxon>Actinomycetes</taxon>
        <taxon>Micrococcales</taxon>
        <taxon>Micrococcaceae</taxon>
        <taxon>Arthrobacter</taxon>
    </lineage>
</organism>
<dbReference type="AlphaFoldDB" id="A0AAU8EVI9"/>
<evidence type="ECO:0000256" key="1">
    <source>
        <dbReference type="SAM" id="MobiDB-lite"/>
    </source>
</evidence>
<gene>
    <name evidence="2" type="ORF">ABRP34_14250</name>
</gene>
<dbReference type="EMBL" id="CP159279">
    <property type="protein sequence ID" value="XCH13637.1"/>
    <property type="molecule type" value="Genomic_DNA"/>
</dbReference>
<feature type="compositionally biased region" description="Basic residues" evidence="1">
    <location>
        <begin position="9"/>
        <end position="27"/>
    </location>
</feature>
<accession>A0AAU8EVI9</accession>
<reference evidence="2" key="1">
    <citation type="submission" date="2024-06" db="EMBL/GenBank/DDBJ databases">
        <title>Biodegradation of dimethachlon by Arthrobacter sp. K5: mechanistic insights and ecological implications.</title>
        <authorList>
            <person name="Hu S."/>
            <person name="Lu P."/>
        </authorList>
    </citation>
    <scope>NUCLEOTIDE SEQUENCE</scope>
    <source>
        <strain evidence="2">K5</strain>
    </source>
</reference>
<evidence type="ECO:0000313" key="2">
    <source>
        <dbReference type="EMBL" id="XCH13637.1"/>
    </source>
</evidence>